<dbReference type="CDD" id="cd18886">
    <property type="entry name" value="NUDIX_MutT_Nudt1"/>
    <property type="match status" value="1"/>
</dbReference>
<reference evidence="2 3" key="1">
    <citation type="submission" date="2017-01" db="EMBL/GenBank/DDBJ databases">
        <title>Genome analysis of Paenibacillus selenitrireducens ES3-24.</title>
        <authorList>
            <person name="Xu D."/>
            <person name="Yao R."/>
            <person name="Zheng S."/>
        </authorList>
    </citation>
    <scope>NUCLEOTIDE SEQUENCE [LARGE SCALE GENOMIC DNA]</scope>
    <source>
        <strain evidence="2 3">ES3-24</strain>
    </source>
</reference>
<organism evidence="2 3">
    <name type="scientific">Paenibacillus selenitireducens</name>
    <dbReference type="NCBI Taxonomy" id="1324314"/>
    <lineage>
        <taxon>Bacteria</taxon>
        <taxon>Bacillati</taxon>
        <taxon>Bacillota</taxon>
        <taxon>Bacilli</taxon>
        <taxon>Bacillales</taxon>
        <taxon>Paenibacillaceae</taxon>
        <taxon>Paenibacillus</taxon>
    </lineage>
</organism>
<dbReference type="InterPro" id="IPR000086">
    <property type="entry name" value="NUDIX_hydrolase_dom"/>
</dbReference>
<dbReference type="SUPFAM" id="SSF55811">
    <property type="entry name" value="Nudix"/>
    <property type="match status" value="1"/>
</dbReference>
<keyword evidence="3" id="KW-1185">Reference proteome</keyword>
<comment type="caution">
    <text evidence="2">The sequence shown here is derived from an EMBL/GenBank/DDBJ whole genome shotgun (WGS) entry which is preliminary data.</text>
</comment>
<dbReference type="PANTHER" id="PTHR43222">
    <property type="entry name" value="NUDIX HYDROLASE 23"/>
    <property type="match status" value="1"/>
</dbReference>
<dbReference type="EMBL" id="MSZX01000009">
    <property type="protein sequence ID" value="OPA75346.1"/>
    <property type="molecule type" value="Genomic_DNA"/>
</dbReference>
<sequence>MIKYNLCFIKQGTKILLLNREFPSWMGCWNGVGGKLEKNEHPRLSVLREIYEETQIDSPNIQFKGLLTWTILEKNECGGLYLYLAELPEEAVYQTPKKTDEGILDWKEISWILHPENFGVAANIPSCIDKMLKDKRCFHHHCIFEAGKMIQQIALVIDSVIEDDEALRTDYLSTYIIEEACGIR</sequence>
<dbReference type="Gene3D" id="3.90.79.10">
    <property type="entry name" value="Nucleoside Triphosphate Pyrophosphohydrolase"/>
    <property type="match status" value="1"/>
</dbReference>
<dbReference type="STRING" id="1324314.BVG16_22410"/>
<accession>A0A1T2X6P8</accession>
<dbReference type="Proteomes" id="UP000190188">
    <property type="component" value="Unassembled WGS sequence"/>
</dbReference>
<evidence type="ECO:0000259" key="1">
    <source>
        <dbReference type="PROSITE" id="PS51462"/>
    </source>
</evidence>
<dbReference type="AlphaFoldDB" id="A0A1T2X6P8"/>
<dbReference type="Pfam" id="PF00293">
    <property type="entry name" value="NUDIX"/>
    <property type="match status" value="1"/>
</dbReference>
<feature type="domain" description="Nudix hydrolase" evidence="1">
    <location>
        <begin position="1"/>
        <end position="133"/>
    </location>
</feature>
<dbReference type="RefSeq" id="WP_078501419.1">
    <property type="nucleotide sequence ID" value="NZ_MSZX01000009.1"/>
</dbReference>
<name>A0A1T2X6P8_9BACL</name>
<gene>
    <name evidence="2" type="ORF">BVG16_22410</name>
</gene>
<evidence type="ECO:0000313" key="3">
    <source>
        <dbReference type="Proteomes" id="UP000190188"/>
    </source>
</evidence>
<protein>
    <submittedName>
        <fullName evidence="2">DNA mismatch repair protein MutT</fullName>
    </submittedName>
</protein>
<dbReference type="InterPro" id="IPR015797">
    <property type="entry name" value="NUDIX_hydrolase-like_dom_sf"/>
</dbReference>
<proteinExistence type="predicted"/>
<dbReference type="PROSITE" id="PS51462">
    <property type="entry name" value="NUDIX"/>
    <property type="match status" value="1"/>
</dbReference>
<dbReference type="PANTHER" id="PTHR43222:SF2">
    <property type="entry name" value="NUDIX HYDROLASE 23, CHLOROPLASTIC"/>
    <property type="match status" value="1"/>
</dbReference>
<dbReference type="OrthoDB" id="9804563at2"/>
<evidence type="ECO:0000313" key="2">
    <source>
        <dbReference type="EMBL" id="OPA75346.1"/>
    </source>
</evidence>